<dbReference type="InterPro" id="IPR041233">
    <property type="entry name" value="Melibiase_C"/>
</dbReference>
<dbReference type="InterPro" id="IPR013780">
    <property type="entry name" value="Glyco_hydro_b"/>
</dbReference>
<feature type="signal peptide" evidence="6">
    <location>
        <begin position="1"/>
        <end position="19"/>
    </location>
</feature>
<evidence type="ECO:0000256" key="1">
    <source>
        <dbReference type="ARBA" id="ARBA00009743"/>
    </source>
</evidence>
<dbReference type="InterPro" id="IPR002241">
    <property type="entry name" value="Glyco_hydro_27"/>
</dbReference>
<evidence type="ECO:0000256" key="3">
    <source>
        <dbReference type="ARBA" id="ARBA00022801"/>
    </source>
</evidence>
<dbReference type="Proteomes" id="UP001062165">
    <property type="component" value="Chromosome"/>
</dbReference>
<protein>
    <recommendedName>
        <fullName evidence="5">Alpha-galactosidase</fullName>
        <ecNumber evidence="5">3.2.1.22</ecNumber>
    </recommendedName>
    <alternativeName>
        <fullName evidence="5">Melibiase</fullName>
    </alternativeName>
</protein>
<evidence type="ECO:0000259" key="7">
    <source>
        <dbReference type="Pfam" id="PF17801"/>
    </source>
</evidence>
<feature type="chain" id="PRO_5046525989" description="Alpha-galactosidase" evidence="6">
    <location>
        <begin position="20"/>
        <end position="410"/>
    </location>
</feature>
<dbReference type="RefSeq" id="WP_263049860.1">
    <property type="nucleotide sequence ID" value="NZ_CP106735.1"/>
</dbReference>
<dbReference type="CDD" id="cd14792">
    <property type="entry name" value="GH27"/>
    <property type="match status" value="1"/>
</dbReference>
<dbReference type="InterPro" id="IPR013785">
    <property type="entry name" value="Aldolase_TIM"/>
</dbReference>
<comment type="catalytic activity">
    <reaction evidence="5">
        <text>Hydrolysis of terminal, non-reducing alpha-D-galactose residues in alpha-D-galactosides, including galactose oligosaccharides, galactomannans and galactolipids.</text>
        <dbReference type="EC" id="3.2.1.22"/>
    </reaction>
</comment>
<organism evidence="8 9">
    <name type="scientific">Reichenbachiella carrageenanivorans</name>
    <dbReference type="NCBI Taxonomy" id="2979869"/>
    <lineage>
        <taxon>Bacteria</taxon>
        <taxon>Pseudomonadati</taxon>
        <taxon>Bacteroidota</taxon>
        <taxon>Cytophagia</taxon>
        <taxon>Cytophagales</taxon>
        <taxon>Reichenbachiellaceae</taxon>
        <taxon>Reichenbachiella</taxon>
    </lineage>
</organism>
<evidence type="ECO:0000256" key="5">
    <source>
        <dbReference type="RuleBase" id="RU361168"/>
    </source>
</evidence>
<dbReference type="SUPFAM" id="SSF51011">
    <property type="entry name" value="Glycosyl hydrolase domain"/>
    <property type="match status" value="1"/>
</dbReference>
<keyword evidence="9" id="KW-1185">Reference proteome</keyword>
<evidence type="ECO:0000256" key="4">
    <source>
        <dbReference type="ARBA" id="ARBA00023295"/>
    </source>
</evidence>
<evidence type="ECO:0000256" key="6">
    <source>
        <dbReference type="SAM" id="SignalP"/>
    </source>
</evidence>
<dbReference type="EMBL" id="CP106735">
    <property type="protein sequence ID" value="UXX78114.1"/>
    <property type="molecule type" value="Genomic_DNA"/>
</dbReference>
<keyword evidence="4 5" id="KW-0326">Glycosidase</keyword>
<evidence type="ECO:0000313" key="8">
    <source>
        <dbReference type="EMBL" id="UXX78114.1"/>
    </source>
</evidence>
<dbReference type="PRINTS" id="PR00740">
    <property type="entry name" value="GLHYDRLASE27"/>
</dbReference>
<dbReference type="InterPro" id="IPR017853">
    <property type="entry name" value="GH"/>
</dbReference>
<sequence>MSKLLLALVLIGWTSVAQAQIKRELTPTPPMGWNSWNWFGKKDINEELIKKIIDTMVDEGLRDAGYNYVVIDGGWRDTKLGPNGELLPHPVKFPNGIKPLADYAHARNMKIGVHVVPGTHDCGGDLVGAIGHEEVHMQQFVDWELDFIKLDQCKFVNDPCSDCPKTKLGWSEPNAEEVYRKWSKLLYEADRDILFSISAYTYRDWYPEVCNMARTSLDIQSRIHRGGAYFNPPAEIKMAHMSVMGIVEKNNAAAAHAGNGYWNDPDMLATGVQGLSINEQEAHFVLWCMMSSPLFLGNDPRVMSKHEKQLILNKELIAINQDPTEQGKIIKREGNTQVWAKQLKNGQVAVMFLNLDTACEQEMTIDLKELGFKGSVKVRDLLKGKDLGEYAKSLSATAETNQCKVMLVSK</sequence>
<comment type="similarity">
    <text evidence="1 5">Belongs to the glycosyl hydrolase 27 family.</text>
</comment>
<gene>
    <name evidence="8" type="ORF">N7E81_12170</name>
</gene>
<reference evidence="8" key="1">
    <citation type="submission" date="2022-10" db="EMBL/GenBank/DDBJ databases">
        <title>Comparative genomics and taxonomic characterization of three novel marine species of genus Reichenbachiella exhibiting antioxidant and polysaccharide degradation activities.</title>
        <authorList>
            <person name="Muhammad N."/>
            <person name="Lee Y.-J."/>
            <person name="Ko J."/>
            <person name="Kim S.-G."/>
        </authorList>
    </citation>
    <scope>NUCLEOTIDE SEQUENCE</scope>
    <source>
        <strain evidence="8">Wsw4-B4</strain>
    </source>
</reference>
<dbReference type="EC" id="3.2.1.22" evidence="5"/>
<keyword evidence="5" id="KW-1015">Disulfide bond</keyword>
<dbReference type="Pfam" id="PF17801">
    <property type="entry name" value="Melibiase_C"/>
    <property type="match status" value="1"/>
</dbReference>
<feature type="domain" description="Alpha galactosidase C-terminal" evidence="7">
    <location>
        <begin position="333"/>
        <end position="406"/>
    </location>
</feature>
<evidence type="ECO:0000313" key="9">
    <source>
        <dbReference type="Proteomes" id="UP001062165"/>
    </source>
</evidence>
<keyword evidence="2 6" id="KW-0732">Signal</keyword>
<dbReference type="Gene3D" id="2.60.40.1180">
    <property type="entry name" value="Golgi alpha-mannosidase II"/>
    <property type="match status" value="1"/>
</dbReference>
<dbReference type="SUPFAM" id="SSF51445">
    <property type="entry name" value="(Trans)glycosidases"/>
    <property type="match status" value="1"/>
</dbReference>
<dbReference type="Gene3D" id="3.20.20.70">
    <property type="entry name" value="Aldolase class I"/>
    <property type="match status" value="1"/>
</dbReference>
<keyword evidence="3 5" id="KW-0378">Hydrolase</keyword>
<dbReference type="Pfam" id="PF16499">
    <property type="entry name" value="Melibiase_2"/>
    <property type="match status" value="1"/>
</dbReference>
<accession>A0ABY6CWN0</accession>
<evidence type="ECO:0000256" key="2">
    <source>
        <dbReference type="ARBA" id="ARBA00022729"/>
    </source>
</evidence>
<dbReference type="PANTHER" id="PTHR11452:SF75">
    <property type="entry name" value="ALPHA-GALACTOSIDASE MEL1"/>
    <property type="match status" value="1"/>
</dbReference>
<name>A0ABY6CWN0_9BACT</name>
<dbReference type="GO" id="GO:0016787">
    <property type="term" value="F:hydrolase activity"/>
    <property type="evidence" value="ECO:0007669"/>
    <property type="project" value="UniProtKB-KW"/>
</dbReference>
<dbReference type="PANTHER" id="PTHR11452">
    <property type="entry name" value="ALPHA-GALACTOSIDASE/ALPHA-N-ACETYLGALACTOSAMINIDASE"/>
    <property type="match status" value="1"/>
</dbReference>
<proteinExistence type="inferred from homology"/>